<dbReference type="SUPFAM" id="SSF56399">
    <property type="entry name" value="ADP-ribosylation"/>
    <property type="match status" value="1"/>
</dbReference>
<sequence>MPPPTPLPSHVYKILPAAPPDPLPSVLPLSALDANDGYIHLSTAAQVVGTASRFFADANVLWLLKIPLQKLGQGGGQVKWEESGSGCFPHLYGADVGSEVVDKVVVVRRGEGEDWEGCFEGKLD</sequence>
<dbReference type="PANTHER" id="PTHR34129">
    <property type="entry name" value="BLR1139 PROTEIN"/>
    <property type="match status" value="1"/>
</dbReference>
<dbReference type="PANTHER" id="PTHR34129:SF1">
    <property type="entry name" value="DUF952 DOMAIN-CONTAINING PROTEIN"/>
    <property type="match status" value="1"/>
</dbReference>
<evidence type="ECO:0000313" key="2">
    <source>
        <dbReference type="Proteomes" id="UP000250266"/>
    </source>
</evidence>
<organism evidence="1 2">
    <name type="scientific">Lepidopterella palustris CBS 459.81</name>
    <dbReference type="NCBI Taxonomy" id="1314670"/>
    <lineage>
        <taxon>Eukaryota</taxon>
        <taxon>Fungi</taxon>
        <taxon>Dikarya</taxon>
        <taxon>Ascomycota</taxon>
        <taxon>Pezizomycotina</taxon>
        <taxon>Dothideomycetes</taxon>
        <taxon>Pleosporomycetidae</taxon>
        <taxon>Mytilinidiales</taxon>
        <taxon>Argynnaceae</taxon>
        <taxon>Lepidopterella</taxon>
    </lineage>
</organism>
<gene>
    <name evidence="1" type="ORF">K432DRAFT_413162</name>
</gene>
<evidence type="ECO:0000313" key="1">
    <source>
        <dbReference type="EMBL" id="OCK85678.1"/>
    </source>
</evidence>
<name>A0A8E2ELG0_9PEZI</name>
<evidence type="ECO:0008006" key="3">
    <source>
        <dbReference type="Google" id="ProtNLM"/>
    </source>
</evidence>
<accession>A0A8E2ELG0</accession>
<dbReference type="Gene3D" id="3.20.170.20">
    <property type="entry name" value="Protein of unknown function DUF952"/>
    <property type="match status" value="1"/>
</dbReference>
<dbReference type="EMBL" id="KV744815">
    <property type="protein sequence ID" value="OCK85678.1"/>
    <property type="molecule type" value="Genomic_DNA"/>
</dbReference>
<reference evidence="1 2" key="1">
    <citation type="journal article" date="2016" name="Nat. Commun.">
        <title>Ectomycorrhizal ecology is imprinted in the genome of the dominant symbiotic fungus Cenococcum geophilum.</title>
        <authorList>
            <consortium name="DOE Joint Genome Institute"/>
            <person name="Peter M."/>
            <person name="Kohler A."/>
            <person name="Ohm R.A."/>
            <person name="Kuo A."/>
            <person name="Krutzmann J."/>
            <person name="Morin E."/>
            <person name="Arend M."/>
            <person name="Barry K.W."/>
            <person name="Binder M."/>
            <person name="Choi C."/>
            <person name="Clum A."/>
            <person name="Copeland A."/>
            <person name="Grisel N."/>
            <person name="Haridas S."/>
            <person name="Kipfer T."/>
            <person name="LaButti K."/>
            <person name="Lindquist E."/>
            <person name="Lipzen A."/>
            <person name="Maire R."/>
            <person name="Meier B."/>
            <person name="Mihaltcheva S."/>
            <person name="Molinier V."/>
            <person name="Murat C."/>
            <person name="Poggeler S."/>
            <person name="Quandt C.A."/>
            <person name="Sperisen C."/>
            <person name="Tritt A."/>
            <person name="Tisserant E."/>
            <person name="Crous P.W."/>
            <person name="Henrissat B."/>
            <person name="Nehls U."/>
            <person name="Egli S."/>
            <person name="Spatafora J.W."/>
            <person name="Grigoriev I.V."/>
            <person name="Martin F.M."/>
        </authorList>
    </citation>
    <scope>NUCLEOTIDE SEQUENCE [LARGE SCALE GENOMIC DNA]</scope>
    <source>
        <strain evidence="1 2">CBS 459.81</strain>
    </source>
</reference>
<dbReference type="Pfam" id="PF06108">
    <property type="entry name" value="DUF952"/>
    <property type="match status" value="1"/>
</dbReference>
<protein>
    <recommendedName>
        <fullName evidence="3">DUF952 domain-containing protein</fullName>
    </recommendedName>
</protein>
<dbReference type="Proteomes" id="UP000250266">
    <property type="component" value="Unassembled WGS sequence"/>
</dbReference>
<dbReference type="AlphaFoldDB" id="A0A8E2ELG0"/>
<dbReference type="InterPro" id="IPR009297">
    <property type="entry name" value="DUF952"/>
</dbReference>
<proteinExistence type="predicted"/>
<keyword evidence="2" id="KW-1185">Reference proteome</keyword>